<evidence type="ECO:0000313" key="3">
    <source>
        <dbReference type="Proteomes" id="UP000419017"/>
    </source>
</evidence>
<dbReference type="Proteomes" id="UP000419017">
    <property type="component" value="Unassembled WGS sequence"/>
</dbReference>
<gene>
    <name evidence="2" type="ORF">OMES3154_00420</name>
</gene>
<reference evidence="2 3" key="1">
    <citation type="submission" date="2019-10" db="EMBL/GenBank/DDBJ databases">
        <authorList>
            <person name="Blom J."/>
        </authorList>
    </citation>
    <scope>NUCLEOTIDE SEQUENCE [LARGE SCALE GENOMIC DNA]</scope>
    <source>
        <strain evidence="2 3">ES3154-GLU</strain>
    </source>
</reference>
<dbReference type="EMBL" id="CABWIB010000001">
    <property type="protein sequence ID" value="VWL85136.1"/>
    <property type="molecule type" value="Genomic_DNA"/>
</dbReference>
<keyword evidence="1" id="KW-0175">Coiled coil</keyword>
<sequence>MIYFVSGLNSRQIKIDEIKKEYTDISIFDASIESEYDLFLNSIYNVSLFSKRELIILRRAEKVKKMKNLIDTLKEYEDDKKDILIDYFAEYKTKNIYLKDFEKITKNIVNIENEDDLLNDYIDKNLKISNEDKKKLISLIGTDYNHIKNEIYKYNLVLKDEVFSFAKLDGLISESLDKKISDIVDNIMFANVDIDKINSSMYMGIVYGLYKEFEILHRLSKLKLSTDYNTFKKEYEKYKDIFLLHYYVAYLKNKNINRYTTKNIFKILLNIVKNETMFKSGEIDDKLMIFNIVSYINKNKKS</sequence>
<evidence type="ECO:0000313" key="2">
    <source>
        <dbReference type="EMBL" id="VWL85136.1"/>
    </source>
</evidence>
<name>A0A6I8M6P7_9FUSO</name>
<proteinExistence type="predicted"/>
<dbReference type="AlphaFoldDB" id="A0A6I8M6P7"/>
<keyword evidence="3" id="KW-1185">Reference proteome</keyword>
<accession>A0A6I8M6P7</accession>
<organism evidence="2 3">
    <name type="scientific">Oceanivirga miroungae</name>
    <dbReference type="NCBI Taxonomy" id="1130046"/>
    <lineage>
        <taxon>Bacteria</taxon>
        <taxon>Fusobacteriati</taxon>
        <taxon>Fusobacteriota</taxon>
        <taxon>Fusobacteriia</taxon>
        <taxon>Fusobacteriales</taxon>
        <taxon>Leptotrichiaceae</taxon>
        <taxon>Oceanivirga</taxon>
    </lineage>
</organism>
<protein>
    <submittedName>
        <fullName evidence="2">DNA polymerase III subunit delta</fullName>
    </submittedName>
</protein>
<evidence type="ECO:0000256" key="1">
    <source>
        <dbReference type="SAM" id="Coils"/>
    </source>
</evidence>
<dbReference type="RefSeq" id="WP_156683157.1">
    <property type="nucleotide sequence ID" value="NZ_CABWIB010000001.1"/>
</dbReference>
<feature type="coiled-coil region" evidence="1">
    <location>
        <begin position="59"/>
        <end position="86"/>
    </location>
</feature>